<protein>
    <submittedName>
        <fullName evidence="1">Uncharacterized protein</fullName>
    </submittedName>
</protein>
<reference evidence="1" key="1">
    <citation type="submission" date="2019-02" db="EMBL/GenBank/DDBJ databases">
        <authorList>
            <person name="Gruber-Vodicka R. H."/>
            <person name="Seah K. B. B."/>
        </authorList>
    </citation>
    <scope>NUCLEOTIDE SEQUENCE</scope>
    <source>
        <strain evidence="1">BECK_BZ15</strain>
    </source>
</reference>
<accession>A0A450T3N1</accession>
<organism evidence="1">
    <name type="scientific">Candidatus Kentrum sp. FW</name>
    <dbReference type="NCBI Taxonomy" id="2126338"/>
    <lineage>
        <taxon>Bacteria</taxon>
        <taxon>Pseudomonadati</taxon>
        <taxon>Pseudomonadota</taxon>
        <taxon>Gammaproteobacteria</taxon>
        <taxon>Candidatus Kentrum</taxon>
    </lineage>
</organism>
<proteinExistence type="predicted"/>
<sequence length="83" mass="9241">MKTGNGNNNNLRLFRLEQRLVDNAIGKSAHLASPNLSSKRLPRQRKMFDALGSCPGFISEFIAEPGSLRIIVTNGFPEFAPRR</sequence>
<evidence type="ECO:0000313" key="1">
    <source>
        <dbReference type="EMBL" id="VFJ61115.1"/>
    </source>
</evidence>
<gene>
    <name evidence="1" type="ORF">BECKFW1821A_GA0114235_111111</name>
</gene>
<dbReference type="AlphaFoldDB" id="A0A450T3N1"/>
<dbReference type="EMBL" id="CAADEW010000111">
    <property type="protein sequence ID" value="VFJ61115.1"/>
    <property type="molecule type" value="Genomic_DNA"/>
</dbReference>
<name>A0A450T3N1_9GAMM</name>